<dbReference type="OrthoDB" id="331108at2759"/>
<dbReference type="AlphaFoldDB" id="U6GNU9"/>
<dbReference type="OMA" id="KKWITHV"/>
<dbReference type="Proteomes" id="UP000018050">
    <property type="component" value="Unassembled WGS sequence"/>
</dbReference>
<dbReference type="RefSeq" id="XP_013249741.1">
    <property type="nucleotide sequence ID" value="XM_013394287.1"/>
</dbReference>
<reference evidence="2" key="1">
    <citation type="submission" date="2013-10" db="EMBL/GenBank/DDBJ databases">
        <title>Genomic analysis of the causative agents of coccidiosis in chickens.</title>
        <authorList>
            <person name="Reid A.J."/>
            <person name="Blake D."/>
            <person name="Billington K."/>
            <person name="Browne H."/>
            <person name="Dunn M."/>
            <person name="Hung S."/>
            <person name="Kawahara F."/>
            <person name="Miranda-Saavedra D."/>
            <person name="Mourier T."/>
            <person name="Nagra H."/>
            <person name="Otto T.D."/>
            <person name="Rawlings N."/>
            <person name="Sanchez A."/>
            <person name="Sanders M."/>
            <person name="Subramaniam C."/>
            <person name="Tay Y."/>
            <person name="Dear P."/>
            <person name="Doerig C."/>
            <person name="Gruber A."/>
            <person name="Parkinson J."/>
            <person name="Shirley M."/>
            <person name="Wan K.L."/>
            <person name="Berriman M."/>
            <person name="Tomley F."/>
            <person name="Pain A."/>
        </authorList>
    </citation>
    <scope>NUCLEOTIDE SEQUENCE [LARGE SCALE GENOMIC DNA]</scope>
    <source>
        <strain evidence="2">Houghton</strain>
    </source>
</reference>
<accession>U6GNU9</accession>
<keyword evidence="3" id="KW-1185">Reference proteome</keyword>
<dbReference type="VEuPathDB" id="ToxoDB:EAH_00014390"/>
<protein>
    <submittedName>
        <fullName evidence="2">Uncharacterized protein</fullName>
    </submittedName>
</protein>
<sequence>MSCWRSCCGNFWNSSSSSSSSELNSHRTVVSKASTPSTQSWEEEPVEVEAAEQPEEQPNFQPHSEANADLLAKKWITHVQKRAAKVWERDQVLTLLRTVALSVSFTDDPILGDPSPNAPCVLWHGDTSVEQGLPVIQVQKTGQDKTVPSYVCKLLSFLFADDESLKMLKQMAAGQVSMNCGNSQCVRLSHFVGYTPKWAAKYQPPAKAKAQAKAKGKAPPKKG</sequence>
<evidence type="ECO:0000256" key="1">
    <source>
        <dbReference type="SAM" id="MobiDB-lite"/>
    </source>
</evidence>
<dbReference type="EMBL" id="HG671173">
    <property type="protein sequence ID" value="CDI80284.1"/>
    <property type="molecule type" value="Genomic_DNA"/>
</dbReference>
<proteinExistence type="predicted"/>
<gene>
    <name evidence="2" type="ORF">EAH_00014390</name>
</gene>
<feature type="compositionally biased region" description="Acidic residues" evidence="1">
    <location>
        <begin position="41"/>
        <end position="55"/>
    </location>
</feature>
<dbReference type="GeneID" id="25269509"/>
<feature type="compositionally biased region" description="Polar residues" evidence="1">
    <location>
        <begin position="22"/>
        <end position="40"/>
    </location>
</feature>
<name>U6GNU9_EIMAC</name>
<organism evidence="2 3">
    <name type="scientific">Eimeria acervulina</name>
    <name type="common">Coccidian parasite</name>
    <dbReference type="NCBI Taxonomy" id="5801"/>
    <lineage>
        <taxon>Eukaryota</taxon>
        <taxon>Sar</taxon>
        <taxon>Alveolata</taxon>
        <taxon>Apicomplexa</taxon>
        <taxon>Conoidasida</taxon>
        <taxon>Coccidia</taxon>
        <taxon>Eucoccidiorida</taxon>
        <taxon>Eimeriorina</taxon>
        <taxon>Eimeriidae</taxon>
        <taxon>Eimeria</taxon>
    </lineage>
</organism>
<feature type="region of interest" description="Disordered" evidence="1">
    <location>
        <begin position="12"/>
        <end position="62"/>
    </location>
</feature>
<evidence type="ECO:0000313" key="2">
    <source>
        <dbReference type="EMBL" id="CDI80284.1"/>
    </source>
</evidence>
<reference evidence="2" key="2">
    <citation type="submission" date="2013-10" db="EMBL/GenBank/DDBJ databases">
        <authorList>
            <person name="Aslett M."/>
        </authorList>
    </citation>
    <scope>NUCLEOTIDE SEQUENCE [LARGE SCALE GENOMIC DNA]</scope>
    <source>
        <strain evidence="2">Houghton</strain>
    </source>
</reference>
<evidence type="ECO:0000313" key="3">
    <source>
        <dbReference type="Proteomes" id="UP000018050"/>
    </source>
</evidence>